<evidence type="ECO:0000259" key="15">
    <source>
        <dbReference type="Pfam" id="PF08544"/>
    </source>
</evidence>
<dbReference type="InterPro" id="IPR013750">
    <property type="entry name" value="GHMP_kinase_C_dom"/>
</dbReference>
<comment type="caution">
    <text evidence="16">The sequence shown here is derived from an EMBL/GenBank/DDBJ whole genome shotgun (WGS) entry which is preliminary data.</text>
</comment>
<dbReference type="Gene3D" id="3.30.70.890">
    <property type="entry name" value="GHMP kinase, C-terminal domain"/>
    <property type="match status" value="1"/>
</dbReference>
<evidence type="ECO:0000256" key="12">
    <source>
        <dbReference type="ARBA" id="ARBA00049954"/>
    </source>
</evidence>
<dbReference type="OrthoDB" id="9769912at2"/>
<evidence type="ECO:0000256" key="4">
    <source>
        <dbReference type="ARBA" id="ARBA00017858"/>
    </source>
</evidence>
<dbReference type="EMBL" id="LQYN01000007">
    <property type="protein sequence ID" value="KYD11351.1"/>
    <property type="molecule type" value="Genomic_DNA"/>
</dbReference>
<feature type="domain" description="GHMP kinase C-terminal" evidence="15">
    <location>
        <begin position="202"/>
        <end position="277"/>
    </location>
</feature>
<evidence type="ECO:0000313" key="16">
    <source>
        <dbReference type="EMBL" id="KYD11351.1"/>
    </source>
</evidence>
<comment type="function">
    <text evidence="12 13">Catalyzes the ATP-dependent phosphorylation of L-homoserine to L-homoserine phosphate.</text>
</comment>
<dbReference type="Proteomes" id="UP000075666">
    <property type="component" value="Unassembled WGS sequence"/>
</dbReference>
<sequence>MKHFQFTLKVPGSTSNLGPGFDSIGLAINRFLTIHVESADRWDIHFTNNEIVLPDVKENLFYRAAYRVSELYKKQLPPLKIVMDSEIPLARGLGSSAAAIVGGIETANLVLELNLTLKEKGHIASCFEGHPDNATASLLGGLTISTHTDESTETIVCQAPAIDIVAMIPSFELQTKKARAVLPDQLSYKQAVEASSISNVLVAAIFQNNWVLAGKMMEKDLFHHPYRKQLVPDLVKITELGHELGAYGTILSGAGPTIISFVPKNKGEKIGQLISQKFPNYQYEVLQPISHGVITLPSNETMKLVP</sequence>
<evidence type="ECO:0000256" key="2">
    <source>
        <dbReference type="ARBA" id="ARBA00007370"/>
    </source>
</evidence>
<dbReference type="RefSeq" id="WP_066226388.1">
    <property type="nucleotide sequence ID" value="NZ_LQYN01000007.1"/>
</dbReference>
<evidence type="ECO:0000256" key="13">
    <source>
        <dbReference type="HAMAP-Rule" id="MF_00384"/>
    </source>
</evidence>
<dbReference type="InterPro" id="IPR014721">
    <property type="entry name" value="Ribsml_uS5_D2-typ_fold_subgr"/>
</dbReference>
<evidence type="ECO:0000313" key="17">
    <source>
        <dbReference type="Proteomes" id="UP000075666"/>
    </source>
</evidence>
<keyword evidence="13" id="KW-0963">Cytoplasm</keyword>
<dbReference type="Pfam" id="PF08544">
    <property type="entry name" value="GHMP_kinases_C"/>
    <property type="match status" value="1"/>
</dbReference>
<feature type="domain" description="GHMP kinase N-terminal" evidence="14">
    <location>
        <begin position="59"/>
        <end position="141"/>
    </location>
</feature>
<dbReference type="STRING" id="46224.B4102_1777"/>
<evidence type="ECO:0000256" key="5">
    <source>
        <dbReference type="ARBA" id="ARBA00022605"/>
    </source>
</evidence>
<dbReference type="GO" id="GO:0005737">
    <property type="term" value="C:cytoplasm"/>
    <property type="evidence" value="ECO:0007669"/>
    <property type="project" value="UniProtKB-SubCell"/>
</dbReference>
<keyword evidence="10 13" id="KW-0067">ATP-binding</keyword>
<protein>
    <recommendedName>
        <fullName evidence="4 13">Homoserine kinase</fullName>
        <shortName evidence="13">HK</shortName>
        <shortName evidence="13">HSK</shortName>
        <ecNumber evidence="3 13">2.7.1.39</ecNumber>
    </recommendedName>
</protein>
<dbReference type="GO" id="GO:0005524">
    <property type="term" value="F:ATP binding"/>
    <property type="evidence" value="ECO:0007669"/>
    <property type="project" value="UniProtKB-UniRule"/>
</dbReference>
<evidence type="ECO:0000256" key="9">
    <source>
        <dbReference type="ARBA" id="ARBA00022777"/>
    </source>
</evidence>
<keyword evidence="17" id="KW-1185">Reference proteome</keyword>
<dbReference type="SUPFAM" id="SSF55060">
    <property type="entry name" value="GHMP Kinase, C-terminal domain"/>
    <property type="match status" value="1"/>
</dbReference>
<keyword evidence="9 13" id="KW-0418">Kinase</keyword>
<dbReference type="Pfam" id="PF00288">
    <property type="entry name" value="GHMP_kinases_N"/>
    <property type="match status" value="1"/>
</dbReference>
<dbReference type="PIRSF" id="PIRSF000676">
    <property type="entry name" value="Homoser_kin"/>
    <property type="match status" value="1"/>
</dbReference>
<dbReference type="InterPro" id="IPR006204">
    <property type="entry name" value="GHMP_kinase_N_dom"/>
</dbReference>
<keyword evidence="6 13" id="KW-0808">Transferase</keyword>
<dbReference type="InterPro" id="IPR006203">
    <property type="entry name" value="GHMP_knse_ATP-bd_CS"/>
</dbReference>
<comment type="catalytic activity">
    <reaction evidence="11 13">
        <text>L-homoserine + ATP = O-phospho-L-homoserine + ADP + H(+)</text>
        <dbReference type="Rhea" id="RHEA:13985"/>
        <dbReference type="ChEBI" id="CHEBI:15378"/>
        <dbReference type="ChEBI" id="CHEBI:30616"/>
        <dbReference type="ChEBI" id="CHEBI:57476"/>
        <dbReference type="ChEBI" id="CHEBI:57590"/>
        <dbReference type="ChEBI" id="CHEBI:456216"/>
        <dbReference type="EC" id="2.7.1.39"/>
    </reaction>
</comment>
<dbReference type="InterPro" id="IPR020568">
    <property type="entry name" value="Ribosomal_Su5_D2-typ_SF"/>
</dbReference>
<evidence type="ECO:0000256" key="1">
    <source>
        <dbReference type="ARBA" id="ARBA00005015"/>
    </source>
</evidence>
<dbReference type="InterPro" id="IPR036554">
    <property type="entry name" value="GHMP_kinase_C_sf"/>
</dbReference>
<dbReference type="NCBIfam" id="TIGR00191">
    <property type="entry name" value="thrB"/>
    <property type="match status" value="1"/>
</dbReference>
<comment type="similarity">
    <text evidence="2 13">Belongs to the GHMP kinase family. Homoserine kinase subfamily.</text>
</comment>
<dbReference type="Gene3D" id="3.30.230.10">
    <property type="match status" value="1"/>
</dbReference>
<dbReference type="PANTHER" id="PTHR20861:SF1">
    <property type="entry name" value="HOMOSERINE KINASE"/>
    <property type="match status" value="1"/>
</dbReference>
<dbReference type="GO" id="GO:0004413">
    <property type="term" value="F:homoserine kinase activity"/>
    <property type="evidence" value="ECO:0007669"/>
    <property type="project" value="UniProtKB-UniRule"/>
</dbReference>
<evidence type="ECO:0000256" key="10">
    <source>
        <dbReference type="ARBA" id="ARBA00022840"/>
    </source>
</evidence>
<feature type="binding site" evidence="13">
    <location>
        <begin position="88"/>
        <end position="98"/>
    </location>
    <ligand>
        <name>ATP</name>
        <dbReference type="ChEBI" id="CHEBI:30616"/>
    </ligand>
</feature>
<name>A0A150LG79_9BACI</name>
<dbReference type="PANTHER" id="PTHR20861">
    <property type="entry name" value="HOMOSERINE/4-DIPHOSPHOCYTIDYL-2-C-METHYL-D-ERYTHRITOL KINASE"/>
    <property type="match status" value="1"/>
</dbReference>
<dbReference type="GO" id="GO:0009088">
    <property type="term" value="P:threonine biosynthetic process"/>
    <property type="evidence" value="ECO:0007669"/>
    <property type="project" value="UniProtKB-UniRule"/>
</dbReference>
<evidence type="ECO:0000256" key="7">
    <source>
        <dbReference type="ARBA" id="ARBA00022697"/>
    </source>
</evidence>
<evidence type="ECO:0000256" key="3">
    <source>
        <dbReference type="ARBA" id="ARBA00012078"/>
    </source>
</evidence>
<comment type="subcellular location">
    <subcellularLocation>
        <location evidence="13">Cytoplasm</location>
    </subcellularLocation>
</comment>
<evidence type="ECO:0000256" key="11">
    <source>
        <dbReference type="ARBA" id="ARBA00049375"/>
    </source>
</evidence>
<keyword evidence="7 13" id="KW-0791">Threonine biosynthesis</keyword>
<comment type="pathway">
    <text evidence="1 13">Amino-acid biosynthesis; L-threonine biosynthesis; L-threonine from L-aspartate: step 4/5.</text>
</comment>
<organism evidence="16 17">
    <name type="scientific">Heyndrickxia sporothermodurans</name>
    <dbReference type="NCBI Taxonomy" id="46224"/>
    <lineage>
        <taxon>Bacteria</taxon>
        <taxon>Bacillati</taxon>
        <taxon>Bacillota</taxon>
        <taxon>Bacilli</taxon>
        <taxon>Bacillales</taxon>
        <taxon>Bacillaceae</taxon>
        <taxon>Heyndrickxia</taxon>
    </lineage>
</organism>
<accession>A0A150LG79</accession>
<dbReference type="AlphaFoldDB" id="A0A150LG79"/>
<dbReference type="UniPathway" id="UPA00050">
    <property type="reaction ID" value="UER00064"/>
</dbReference>
<dbReference type="SUPFAM" id="SSF54211">
    <property type="entry name" value="Ribosomal protein S5 domain 2-like"/>
    <property type="match status" value="1"/>
</dbReference>
<dbReference type="EC" id="2.7.1.39" evidence="3 13"/>
<evidence type="ECO:0000259" key="14">
    <source>
        <dbReference type="Pfam" id="PF00288"/>
    </source>
</evidence>
<dbReference type="PATRIC" id="fig|46224.3.peg.4082"/>
<dbReference type="InterPro" id="IPR000870">
    <property type="entry name" value="Homoserine_kinase"/>
</dbReference>
<evidence type="ECO:0000256" key="8">
    <source>
        <dbReference type="ARBA" id="ARBA00022741"/>
    </source>
</evidence>
<evidence type="ECO:0000256" key="6">
    <source>
        <dbReference type="ARBA" id="ARBA00022679"/>
    </source>
</evidence>
<dbReference type="PROSITE" id="PS00627">
    <property type="entry name" value="GHMP_KINASES_ATP"/>
    <property type="match status" value="1"/>
</dbReference>
<keyword evidence="8 13" id="KW-0547">Nucleotide-binding</keyword>
<reference evidence="16 17" key="1">
    <citation type="submission" date="2016-01" db="EMBL/GenBank/DDBJ databases">
        <title>Genome Sequences of Twelve Sporeforming Bacillus Species Isolated from Foods.</title>
        <authorList>
            <person name="Berendsen E.M."/>
            <person name="Wells-Bennik M.H."/>
            <person name="Krawcyk A.O."/>
            <person name="De Jong A."/>
            <person name="Holsappel S."/>
            <person name="Eijlander R.T."/>
            <person name="Kuipers O.P."/>
        </authorList>
    </citation>
    <scope>NUCLEOTIDE SEQUENCE [LARGE SCALE GENOMIC DNA]</scope>
    <source>
        <strain evidence="16 17">B4102</strain>
    </source>
</reference>
<gene>
    <name evidence="13" type="primary">thrB</name>
    <name evidence="16" type="ORF">B4102_1777</name>
</gene>
<keyword evidence="5 13" id="KW-0028">Amino-acid biosynthesis</keyword>
<dbReference type="HAMAP" id="MF_00384">
    <property type="entry name" value="Homoser_kinase"/>
    <property type="match status" value="1"/>
</dbReference>
<proteinExistence type="inferred from homology"/>
<dbReference type="PRINTS" id="PR00958">
    <property type="entry name" value="HOMSERKINASE"/>
</dbReference>